<accession>A0A0W0V9Q9</accession>
<dbReference type="RefSeq" id="WP_058470634.1">
    <property type="nucleotide sequence ID" value="NZ_CAAAIC010000002.1"/>
</dbReference>
<dbReference type="Proteomes" id="UP000055035">
    <property type="component" value="Unassembled WGS sequence"/>
</dbReference>
<dbReference type="AlphaFoldDB" id="A0A0W0V9Q9"/>
<dbReference type="OrthoDB" id="9801454at2"/>
<gene>
    <name evidence="2" type="primary">cinA</name>
    <name evidence="2" type="ORF">Ljor_1110</name>
</gene>
<dbReference type="STRING" id="456.Ljor_1110"/>
<comment type="caution">
    <text evidence="2">The sequence shown here is derived from an EMBL/GenBank/DDBJ whole genome shotgun (WGS) entry which is preliminary data.</text>
</comment>
<organism evidence="2 3">
    <name type="scientific">Legionella jordanis</name>
    <dbReference type="NCBI Taxonomy" id="456"/>
    <lineage>
        <taxon>Bacteria</taxon>
        <taxon>Pseudomonadati</taxon>
        <taxon>Pseudomonadota</taxon>
        <taxon>Gammaproteobacteria</taxon>
        <taxon>Legionellales</taxon>
        <taxon>Legionellaceae</taxon>
        <taxon>Legionella</taxon>
    </lineage>
</organism>
<dbReference type="InterPro" id="IPR001453">
    <property type="entry name" value="MoaB/Mog_dom"/>
</dbReference>
<dbReference type="PATRIC" id="fig|456.5.peg.1181"/>
<feature type="domain" description="MoaB/Mog" evidence="1">
    <location>
        <begin position="4"/>
        <end position="170"/>
    </location>
</feature>
<protein>
    <submittedName>
        <fullName evidence="2">Competence damage inducible protein CinA</fullName>
    </submittedName>
</protein>
<dbReference type="InterPro" id="IPR050101">
    <property type="entry name" value="CinA"/>
</dbReference>
<proteinExistence type="predicted"/>
<evidence type="ECO:0000259" key="1">
    <source>
        <dbReference type="SMART" id="SM00852"/>
    </source>
</evidence>
<dbReference type="SMART" id="SM00852">
    <property type="entry name" value="MoCF_biosynth"/>
    <property type="match status" value="1"/>
</dbReference>
<dbReference type="PANTHER" id="PTHR13939">
    <property type="entry name" value="NICOTINAMIDE-NUCLEOTIDE AMIDOHYDROLASE PNCC"/>
    <property type="match status" value="1"/>
</dbReference>
<sequence>MTIALLATGDEIIHGDTLNSNSHEIAHALNSEGLPLGLQLACGDNEQTICDCLDYLARAHDCIIVIGGLGPTSDDKTRFALQRFLKIELLEFPEALNHIAARLQHYNRELNQGNRQQALFPKGATLLPNPHGTAMGCYYKSGKKRFFLLPGPPRECLPMLNRFVLPLLQDIQHNDKSTYKWRLFGVAEGQIAEALDAALAHLDCETGYRLETPYVEFKVRCREEVVPEVKQVIEPLIKPHIITGTDKKASQLLQDTIRQLQTPITIVDEATGGLLQTLIQTPETAEWLFFNNCNKTASLHFHLQGLKEYWQQEQPKGKTELSIQYRQKETQGTEHHFIAHRSPLVIHLAAEWLSFRLFHLINQLHQ</sequence>
<keyword evidence="3" id="KW-1185">Reference proteome</keyword>
<evidence type="ECO:0000313" key="2">
    <source>
        <dbReference type="EMBL" id="KTD16804.1"/>
    </source>
</evidence>
<dbReference type="SUPFAM" id="SSF53218">
    <property type="entry name" value="Molybdenum cofactor biosynthesis proteins"/>
    <property type="match status" value="1"/>
</dbReference>
<dbReference type="EMBL" id="LNYJ01000011">
    <property type="protein sequence ID" value="KTD16804.1"/>
    <property type="molecule type" value="Genomic_DNA"/>
</dbReference>
<dbReference type="Pfam" id="PF00994">
    <property type="entry name" value="MoCF_biosynth"/>
    <property type="match status" value="1"/>
</dbReference>
<dbReference type="PANTHER" id="PTHR13939:SF0">
    <property type="entry name" value="NMN AMIDOHYDROLASE-LIKE PROTEIN YFAY"/>
    <property type="match status" value="1"/>
</dbReference>
<evidence type="ECO:0000313" key="3">
    <source>
        <dbReference type="Proteomes" id="UP000055035"/>
    </source>
</evidence>
<reference evidence="2 3" key="1">
    <citation type="submission" date="2015-11" db="EMBL/GenBank/DDBJ databases">
        <title>Genomic analysis of 38 Legionella species identifies large and diverse effector repertoires.</title>
        <authorList>
            <person name="Burstein D."/>
            <person name="Amaro F."/>
            <person name="Zusman T."/>
            <person name="Lifshitz Z."/>
            <person name="Cohen O."/>
            <person name="Gilbert J.A."/>
            <person name="Pupko T."/>
            <person name="Shuman H.A."/>
            <person name="Segal G."/>
        </authorList>
    </citation>
    <scope>NUCLEOTIDE SEQUENCE [LARGE SCALE GENOMIC DNA]</scope>
    <source>
        <strain evidence="2 3">BL-540</strain>
    </source>
</reference>
<name>A0A0W0V9Q9_9GAMM</name>
<dbReference type="InterPro" id="IPR036425">
    <property type="entry name" value="MoaB/Mog-like_dom_sf"/>
</dbReference>
<dbReference type="CDD" id="cd00885">
    <property type="entry name" value="cinA"/>
    <property type="match status" value="1"/>
</dbReference>
<dbReference type="Gene3D" id="3.40.980.10">
    <property type="entry name" value="MoaB/Mog-like domain"/>
    <property type="match status" value="1"/>
</dbReference>